<organism evidence="5">
    <name type="scientific">Cyberlindnera fabianii</name>
    <name type="common">Yeast</name>
    <name type="synonym">Hansenula fabianii</name>
    <dbReference type="NCBI Taxonomy" id="36022"/>
    <lineage>
        <taxon>Eukaryota</taxon>
        <taxon>Fungi</taxon>
        <taxon>Dikarya</taxon>
        <taxon>Ascomycota</taxon>
        <taxon>Saccharomycotina</taxon>
        <taxon>Saccharomycetes</taxon>
        <taxon>Phaffomycetales</taxon>
        <taxon>Phaffomycetaceae</taxon>
        <taxon>Cyberlindnera</taxon>
    </lineage>
</organism>
<dbReference type="NCBIfam" id="TIGR01077">
    <property type="entry name" value="L13_A_E"/>
    <property type="match status" value="1"/>
</dbReference>
<dbReference type="SUPFAM" id="SSF52161">
    <property type="entry name" value="Ribosomal protein L13"/>
    <property type="match status" value="1"/>
</dbReference>
<evidence type="ECO:0000256" key="1">
    <source>
        <dbReference type="ARBA" id="ARBA00004021"/>
    </source>
</evidence>
<dbReference type="GO" id="GO:0017148">
    <property type="term" value="P:negative regulation of translation"/>
    <property type="evidence" value="ECO:0007669"/>
    <property type="project" value="TreeGrafter"/>
</dbReference>
<dbReference type="HAMAP" id="MF_01366">
    <property type="entry name" value="Ribosomal_uL13"/>
    <property type="match status" value="1"/>
</dbReference>
<comment type="similarity">
    <text evidence="2">Belongs to the universal ribosomal protein uL13 family.</text>
</comment>
<keyword evidence="4" id="KW-0687">Ribonucleoprotein</keyword>
<dbReference type="InterPro" id="IPR036899">
    <property type="entry name" value="Ribosomal_uL13_sf"/>
</dbReference>
<dbReference type="FunFam" id="3.90.1180.10:FF:000002">
    <property type="entry name" value="60S ribosomal protein L16"/>
    <property type="match status" value="1"/>
</dbReference>
<evidence type="ECO:0000313" key="5">
    <source>
        <dbReference type="EMBL" id="CDR45545.1"/>
    </source>
</evidence>
<evidence type="ECO:0000256" key="4">
    <source>
        <dbReference type="ARBA" id="ARBA00023274"/>
    </source>
</evidence>
<accession>A0A061BF28</accession>
<protein>
    <submittedName>
        <fullName evidence="5">CYFA0S19e00232g1_1</fullName>
    </submittedName>
</protein>
<reference evidence="5" key="1">
    <citation type="journal article" date="2014" name="Genome Announc.">
        <title>Genome sequence of the yeast Cyberlindnera fabianii (Hansenula fabianii).</title>
        <authorList>
            <person name="Freel K.C."/>
            <person name="Sarilar V."/>
            <person name="Neuveglise C."/>
            <person name="Devillers H."/>
            <person name="Friedrich A."/>
            <person name="Schacherer J."/>
        </authorList>
    </citation>
    <scope>NUCLEOTIDE SEQUENCE</scope>
    <source>
        <strain evidence="5">YJS4271</strain>
    </source>
</reference>
<evidence type="ECO:0000256" key="2">
    <source>
        <dbReference type="ARBA" id="ARBA00006227"/>
    </source>
</evidence>
<dbReference type="Gene3D" id="1.20.5.4280">
    <property type="match status" value="1"/>
</dbReference>
<dbReference type="GO" id="GO:0022625">
    <property type="term" value="C:cytosolic large ribosomal subunit"/>
    <property type="evidence" value="ECO:0007669"/>
    <property type="project" value="TreeGrafter"/>
</dbReference>
<dbReference type="GO" id="GO:0003729">
    <property type="term" value="F:mRNA binding"/>
    <property type="evidence" value="ECO:0007669"/>
    <property type="project" value="TreeGrafter"/>
</dbReference>
<gene>
    <name evidence="5" type="ORF">CYFA0S_19e00232g</name>
</gene>
<dbReference type="AlphaFoldDB" id="A0A061BF28"/>
<dbReference type="VEuPathDB" id="FungiDB:BON22_1030"/>
<dbReference type="Pfam" id="PF00572">
    <property type="entry name" value="Ribosomal_L13"/>
    <property type="match status" value="1"/>
</dbReference>
<dbReference type="OrthoDB" id="1882297at2759"/>
<sequence length="263" mass="30094">MLKTDTMGVASHAKRIRLHIKHSEVHSRSSLVYITLHFKKRDSQSLRYSSPSVHTFFLYNHSQRITTVLLTYHTGKGHLLGRLASIVAKQLLEGQKVVIVRCESLNVSGEFFRTKLKYHDYLRKGTRFNKTRGPFHFRAPSRIFYKAVRGMVAHKTARGKAAMERLKVFEGVPPPYDKKKRVVVPQALRVLRLKQGRKYTTLGDLSKSVGWKYSDVVAKLEEKRQTRAAEYYAKKKALTKKVEAAQAAQADSEVSKQLATFGY</sequence>
<dbReference type="InterPro" id="IPR005822">
    <property type="entry name" value="Ribosomal_uL13"/>
</dbReference>
<dbReference type="PANTHER" id="PTHR11545">
    <property type="entry name" value="RIBOSOMAL PROTEIN L13"/>
    <property type="match status" value="1"/>
</dbReference>
<dbReference type="PANTHER" id="PTHR11545:SF3">
    <property type="entry name" value="LARGE RIBOSOMAL SUBUNIT PROTEIN UL13"/>
    <property type="match status" value="1"/>
</dbReference>
<keyword evidence="3" id="KW-0689">Ribosomal protein</keyword>
<dbReference type="InterPro" id="IPR005755">
    <property type="entry name" value="Ribosomal_uL13_euk/arc"/>
</dbReference>
<proteinExistence type="inferred from homology"/>
<dbReference type="PhylomeDB" id="A0A061BF28"/>
<dbReference type="Gene3D" id="3.90.1180.10">
    <property type="entry name" value="Ribosomal protein L13"/>
    <property type="match status" value="1"/>
</dbReference>
<dbReference type="GO" id="GO:0003735">
    <property type="term" value="F:structural constituent of ribosome"/>
    <property type="evidence" value="ECO:0007669"/>
    <property type="project" value="InterPro"/>
</dbReference>
<name>A0A061BF28_CYBFA</name>
<dbReference type="GO" id="GO:0006412">
    <property type="term" value="P:translation"/>
    <property type="evidence" value="ECO:0007669"/>
    <property type="project" value="InterPro"/>
</dbReference>
<evidence type="ECO:0000256" key="3">
    <source>
        <dbReference type="ARBA" id="ARBA00022980"/>
    </source>
</evidence>
<comment type="function">
    <text evidence="1">Component of the ribosome, a large ribonucleoprotein complex responsible for the synthesis of proteins in the cell. The small ribosomal subunit (SSU) binds messenger RNAs (mRNAs) and translates the encoded message by selecting cognate aminoacyl-transfer RNA (tRNA) molecules. The large subunit (LSU) contains the ribosomal catalytic site termed the peptidyl transferase center (PTC), which catalyzes the formation of peptide bonds, thereby polymerizing the amino acids delivered by tRNAs into a polypeptide chain. The nascent polypeptides leave the ribosome through a tunnel in the LSU and interact with protein factors that function in enzymatic processing, targeting, and the membrane insertion of nascent chains at the exit of the ribosomal tunnel.</text>
</comment>
<dbReference type="EMBL" id="LK052904">
    <property type="protein sequence ID" value="CDR45545.1"/>
    <property type="molecule type" value="Genomic_DNA"/>
</dbReference>